<name>A0A2U2PF21_9SPHI</name>
<dbReference type="OrthoDB" id="9769600at2"/>
<dbReference type="GO" id="GO:0016491">
    <property type="term" value="F:oxidoreductase activity"/>
    <property type="evidence" value="ECO:0007669"/>
    <property type="project" value="TreeGrafter"/>
</dbReference>
<keyword evidence="2" id="KW-1185">Reference proteome</keyword>
<accession>A0A2U2PF21</accession>
<dbReference type="InterPro" id="IPR050464">
    <property type="entry name" value="Zeta_carotene_desat/Oxidored"/>
</dbReference>
<evidence type="ECO:0008006" key="3">
    <source>
        <dbReference type="Google" id="ProtNLM"/>
    </source>
</evidence>
<protein>
    <recommendedName>
        <fullName evidence="3">Amine oxidase domain-containing protein</fullName>
    </recommendedName>
</protein>
<dbReference type="Gene3D" id="3.90.660.20">
    <property type="entry name" value="Protoporphyrinogen oxidase, mitochondrial, domain 2"/>
    <property type="match status" value="2"/>
</dbReference>
<dbReference type="PANTHER" id="PTHR42923:SF3">
    <property type="entry name" value="PROTOPORPHYRINOGEN OXIDASE"/>
    <property type="match status" value="1"/>
</dbReference>
<dbReference type="Gene3D" id="3.50.50.60">
    <property type="entry name" value="FAD/NAD(P)-binding domain"/>
    <property type="match status" value="2"/>
</dbReference>
<dbReference type="EMBL" id="QEAS01000011">
    <property type="protein sequence ID" value="PWG79960.1"/>
    <property type="molecule type" value="Genomic_DNA"/>
</dbReference>
<dbReference type="PANTHER" id="PTHR42923">
    <property type="entry name" value="PROTOPORPHYRINOGEN OXIDASE"/>
    <property type="match status" value="1"/>
</dbReference>
<dbReference type="AlphaFoldDB" id="A0A2U2PF21"/>
<dbReference type="Proteomes" id="UP000245647">
    <property type="component" value="Unassembled WGS sequence"/>
</dbReference>
<reference evidence="1 2" key="1">
    <citation type="submission" date="2018-04" db="EMBL/GenBank/DDBJ databases">
        <title>Pedobacter chongqingensis sp. nov., isolated from a rottenly hemp rope.</title>
        <authorList>
            <person name="Cai Y."/>
        </authorList>
    </citation>
    <scope>NUCLEOTIDE SEQUENCE [LARGE SCALE GENOMIC DNA]</scope>
    <source>
        <strain evidence="1 2">FJ4-8</strain>
    </source>
</reference>
<dbReference type="Gene3D" id="1.10.3110.10">
    <property type="entry name" value="protoporphyrinogen ix oxidase, domain 3"/>
    <property type="match status" value="1"/>
</dbReference>
<dbReference type="SUPFAM" id="SSF51905">
    <property type="entry name" value="FAD/NAD(P)-binding domain"/>
    <property type="match status" value="1"/>
</dbReference>
<comment type="caution">
    <text evidence="1">The sequence shown here is derived from an EMBL/GenBank/DDBJ whole genome shotgun (WGS) entry which is preliminary data.</text>
</comment>
<gene>
    <name evidence="1" type="ORF">DDR33_14265</name>
</gene>
<dbReference type="Pfam" id="PF13450">
    <property type="entry name" value="NAD_binding_8"/>
    <property type="match status" value="1"/>
</dbReference>
<dbReference type="InterPro" id="IPR036188">
    <property type="entry name" value="FAD/NAD-bd_sf"/>
</dbReference>
<evidence type="ECO:0000313" key="2">
    <source>
        <dbReference type="Proteomes" id="UP000245647"/>
    </source>
</evidence>
<evidence type="ECO:0000313" key="1">
    <source>
        <dbReference type="EMBL" id="PWG79960.1"/>
    </source>
</evidence>
<sequence length="391" mass="44110">MNEMICVIGGGISGLAFSHYCTKNYYPVTVFDAGRRDACIATYHADPELNVEAGAHTLYNSYQHIIGIIEDYQLQNQVIPKGKLRFAKYDGQMKSLTKGLHWLEIAAHLPRLFNSQKAGKTVSEYYSEILGRRNYQDLFSHAFQAVLCQPADNYPAELLFRKRQRNKTYTRSFTLRTGIEGLLDTIAGNALINMHPDARVKAISREGTLFRIDDEKHTTHAPFICLACPPCSAAELSGGFDPALAAMLSDIETVHVDSILVRTGKEKTVTRKNIIGIRQPFFSALYNEGIEHSYWLFHFEGLKYAVEEKLHIISRVTGVPKPGLTLVLQRTAKMPSVKIGQLQLLKEIDHYIKDKPVFISSNYMQGLALEDCCERAKKESQRFIEMAGSRK</sequence>
<proteinExistence type="predicted"/>
<organism evidence="1 2">
    <name type="scientific">Pararcticibacter amylolyticus</name>
    <dbReference type="NCBI Taxonomy" id="2173175"/>
    <lineage>
        <taxon>Bacteria</taxon>
        <taxon>Pseudomonadati</taxon>
        <taxon>Bacteroidota</taxon>
        <taxon>Sphingobacteriia</taxon>
        <taxon>Sphingobacteriales</taxon>
        <taxon>Sphingobacteriaceae</taxon>
        <taxon>Pararcticibacter</taxon>
    </lineage>
</organism>
<dbReference type="RefSeq" id="WP_109416477.1">
    <property type="nucleotide sequence ID" value="NZ_QEAS01000011.1"/>
</dbReference>